<dbReference type="EMBL" id="JBITYG010000003">
    <property type="protein sequence ID" value="MFI9101325.1"/>
    <property type="molecule type" value="Genomic_DNA"/>
</dbReference>
<accession>A0ABW8C7H6</accession>
<evidence type="ECO:0000313" key="3">
    <source>
        <dbReference type="Proteomes" id="UP001614394"/>
    </source>
</evidence>
<name>A0ABW8C7H6_9ACTN</name>
<protein>
    <submittedName>
        <fullName evidence="2">Uncharacterized protein</fullName>
    </submittedName>
</protein>
<evidence type="ECO:0000313" key="2">
    <source>
        <dbReference type="EMBL" id="MFI9101325.1"/>
    </source>
</evidence>
<dbReference type="Proteomes" id="UP001614394">
    <property type="component" value="Unassembled WGS sequence"/>
</dbReference>
<organism evidence="2 3">
    <name type="scientific">Streptomyces fildesensis</name>
    <dbReference type="NCBI Taxonomy" id="375757"/>
    <lineage>
        <taxon>Bacteria</taxon>
        <taxon>Bacillati</taxon>
        <taxon>Actinomycetota</taxon>
        <taxon>Actinomycetes</taxon>
        <taxon>Kitasatosporales</taxon>
        <taxon>Streptomycetaceae</taxon>
        <taxon>Streptomyces</taxon>
    </lineage>
</organism>
<comment type="caution">
    <text evidence="2">The sequence shown here is derived from an EMBL/GenBank/DDBJ whole genome shotgun (WGS) entry which is preliminary data.</text>
</comment>
<evidence type="ECO:0000256" key="1">
    <source>
        <dbReference type="SAM" id="MobiDB-lite"/>
    </source>
</evidence>
<proteinExistence type="predicted"/>
<feature type="region of interest" description="Disordered" evidence="1">
    <location>
        <begin position="24"/>
        <end position="57"/>
    </location>
</feature>
<dbReference type="RefSeq" id="WP_399647677.1">
    <property type="nucleotide sequence ID" value="NZ_JBITYG010000003.1"/>
</dbReference>
<reference evidence="2 3" key="1">
    <citation type="submission" date="2024-10" db="EMBL/GenBank/DDBJ databases">
        <title>The Natural Products Discovery Center: Release of the First 8490 Sequenced Strains for Exploring Actinobacteria Biosynthetic Diversity.</title>
        <authorList>
            <person name="Kalkreuter E."/>
            <person name="Kautsar S.A."/>
            <person name="Yang D."/>
            <person name="Bader C.D."/>
            <person name="Teijaro C.N."/>
            <person name="Fluegel L."/>
            <person name="Davis C.M."/>
            <person name="Simpson J.R."/>
            <person name="Lauterbach L."/>
            <person name="Steele A.D."/>
            <person name="Gui C."/>
            <person name="Meng S."/>
            <person name="Li G."/>
            <person name="Viehrig K."/>
            <person name="Ye F."/>
            <person name="Su P."/>
            <person name="Kiefer A.F."/>
            <person name="Nichols A."/>
            <person name="Cepeda A.J."/>
            <person name="Yan W."/>
            <person name="Fan B."/>
            <person name="Jiang Y."/>
            <person name="Adhikari A."/>
            <person name="Zheng C.-J."/>
            <person name="Schuster L."/>
            <person name="Cowan T.M."/>
            <person name="Smanski M.J."/>
            <person name="Chevrette M.G."/>
            <person name="De Carvalho L.P.S."/>
            <person name="Shen B."/>
        </authorList>
    </citation>
    <scope>NUCLEOTIDE SEQUENCE [LARGE SCALE GENOMIC DNA]</scope>
    <source>
        <strain evidence="2 3">NPDC053399</strain>
    </source>
</reference>
<feature type="compositionally biased region" description="Basic and acidic residues" evidence="1">
    <location>
        <begin position="33"/>
        <end position="45"/>
    </location>
</feature>
<gene>
    <name evidence="2" type="ORF">ACIGXA_12440</name>
</gene>
<sequence>MTDAYAAAPVVHRGTAYDRVRRLPGRRPWKTPDLYRYRASPRDAGRPIGHTPSRHSR</sequence>
<keyword evidence="3" id="KW-1185">Reference proteome</keyword>